<dbReference type="Proteomes" id="UP001304298">
    <property type="component" value="Unassembled WGS sequence"/>
</dbReference>
<feature type="transmembrane region" description="Helical" evidence="1">
    <location>
        <begin position="45"/>
        <end position="63"/>
    </location>
</feature>
<comment type="caution">
    <text evidence="2">The sequence shown here is derived from an EMBL/GenBank/DDBJ whole genome shotgun (WGS) entry which is preliminary data.</text>
</comment>
<keyword evidence="1" id="KW-0812">Transmembrane</keyword>
<sequence length="101" mass="11157">MTTHHRQAGLRAWTHRPRHARRSTFGISPVLVVAATVLLLADTALGVTVVILAFATLGVLWTLRLPLRRAARDLDAILTEELGPRHRRGAVSFGELAPEHR</sequence>
<organism evidence="2 3">
    <name type="scientific">Amycolatopsis heterodermiae</name>
    <dbReference type="NCBI Taxonomy" id="3110235"/>
    <lineage>
        <taxon>Bacteria</taxon>
        <taxon>Bacillati</taxon>
        <taxon>Actinomycetota</taxon>
        <taxon>Actinomycetes</taxon>
        <taxon>Pseudonocardiales</taxon>
        <taxon>Pseudonocardiaceae</taxon>
        <taxon>Amycolatopsis</taxon>
    </lineage>
</organism>
<keyword evidence="1" id="KW-0472">Membrane</keyword>
<name>A0ABU5R379_9PSEU</name>
<evidence type="ECO:0000256" key="1">
    <source>
        <dbReference type="SAM" id="Phobius"/>
    </source>
</evidence>
<dbReference type="EMBL" id="JAYFSI010000002">
    <property type="protein sequence ID" value="MEA5360637.1"/>
    <property type="molecule type" value="Genomic_DNA"/>
</dbReference>
<evidence type="ECO:0000313" key="2">
    <source>
        <dbReference type="EMBL" id="MEA5360637.1"/>
    </source>
</evidence>
<evidence type="ECO:0008006" key="4">
    <source>
        <dbReference type="Google" id="ProtNLM"/>
    </source>
</evidence>
<evidence type="ECO:0000313" key="3">
    <source>
        <dbReference type="Proteomes" id="UP001304298"/>
    </source>
</evidence>
<gene>
    <name evidence="2" type="ORF">VA596_13900</name>
</gene>
<protein>
    <recommendedName>
        <fullName evidence="4">Sensor histidine kinase</fullName>
    </recommendedName>
</protein>
<accession>A0ABU5R379</accession>
<keyword evidence="1" id="KW-1133">Transmembrane helix</keyword>
<dbReference type="RefSeq" id="WP_323326953.1">
    <property type="nucleotide sequence ID" value="NZ_JAYFSI010000002.1"/>
</dbReference>
<proteinExistence type="predicted"/>
<feature type="transmembrane region" description="Helical" evidence="1">
    <location>
        <begin position="20"/>
        <end position="39"/>
    </location>
</feature>
<reference evidence="2 3" key="1">
    <citation type="submission" date="2023-12" db="EMBL/GenBank/DDBJ databases">
        <title>Amycolatopsis sp. V23-08.</title>
        <authorList>
            <person name="Somphong A."/>
        </authorList>
    </citation>
    <scope>NUCLEOTIDE SEQUENCE [LARGE SCALE GENOMIC DNA]</scope>
    <source>
        <strain evidence="2 3">V23-08</strain>
    </source>
</reference>
<keyword evidence="3" id="KW-1185">Reference proteome</keyword>